<dbReference type="InterPro" id="IPR025528">
    <property type="entry name" value="BrnA_antitoxin"/>
</dbReference>
<dbReference type="Proteomes" id="UP001139035">
    <property type="component" value="Unassembled WGS sequence"/>
</dbReference>
<proteinExistence type="predicted"/>
<sequence length="94" mass="10455">MNGKPEKSDRDWIDPDDGVELTEEQLDRAEYAVGDRIVRPARGTLTRDYAAAGAREEISLNVDQDLAEALRATGPDWQSEAAGALREWLNRRGS</sequence>
<comment type="caution">
    <text evidence="1">The sequence shown here is derived from an EMBL/GenBank/DDBJ whole genome shotgun (WGS) entry which is preliminary data.</text>
</comment>
<name>A0A9X1T5D5_9HYPH</name>
<evidence type="ECO:0000313" key="2">
    <source>
        <dbReference type="Proteomes" id="UP001139035"/>
    </source>
</evidence>
<dbReference type="RefSeq" id="WP_233720053.1">
    <property type="nucleotide sequence ID" value="NZ_JAJUWU010000014.1"/>
</dbReference>
<keyword evidence="2" id="KW-1185">Reference proteome</keyword>
<dbReference type="EMBL" id="JAJUWU010000014">
    <property type="protein sequence ID" value="MCE7029052.1"/>
    <property type="molecule type" value="Genomic_DNA"/>
</dbReference>
<reference evidence="1" key="1">
    <citation type="submission" date="2022-01" db="EMBL/GenBank/DDBJ databases">
        <title>Jiella avicenniae sp. nov., a novel endophytic bacterium isolated from bark of Avicennia marina.</title>
        <authorList>
            <person name="Tuo L."/>
        </authorList>
    </citation>
    <scope>NUCLEOTIDE SEQUENCE</scope>
    <source>
        <strain evidence="1">CBK1P-4</strain>
    </source>
</reference>
<organism evidence="1 2">
    <name type="scientific">Jiella avicenniae</name>
    <dbReference type="NCBI Taxonomy" id="2907202"/>
    <lineage>
        <taxon>Bacteria</taxon>
        <taxon>Pseudomonadati</taxon>
        <taxon>Pseudomonadota</taxon>
        <taxon>Alphaproteobacteria</taxon>
        <taxon>Hyphomicrobiales</taxon>
        <taxon>Aurantimonadaceae</taxon>
        <taxon>Jiella</taxon>
    </lineage>
</organism>
<dbReference type="Pfam" id="PF14384">
    <property type="entry name" value="BrnA_antitoxin"/>
    <property type="match status" value="1"/>
</dbReference>
<protein>
    <submittedName>
        <fullName evidence="1">BrnA antitoxin family protein</fullName>
    </submittedName>
</protein>
<dbReference type="AlphaFoldDB" id="A0A9X1T5D5"/>
<accession>A0A9X1T5D5</accession>
<evidence type="ECO:0000313" key="1">
    <source>
        <dbReference type="EMBL" id="MCE7029052.1"/>
    </source>
</evidence>
<gene>
    <name evidence="1" type="ORF">LZD57_13725</name>
</gene>